<comment type="caution">
    <text evidence="2">The sequence shown here is derived from an EMBL/GenBank/DDBJ whole genome shotgun (WGS) entry which is preliminary data.</text>
</comment>
<dbReference type="GO" id="GO:0003676">
    <property type="term" value="F:nucleic acid binding"/>
    <property type="evidence" value="ECO:0007669"/>
    <property type="project" value="InterPro"/>
</dbReference>
<dbReference type="EMBL" id="VSSQ01144207">
    <property type="protein sequence ID" value="MPN63970.1"/>
    <property type="molecule type" value="Genomic_DNA"/>
</dbReference>
<sequence length="58" mass="6100">MISGRSLGEINVQVILERLGGGGHMTVAGAQLAGVSMEEAVEQVKSQIQTYIEEANAQ</sequence>
<evidence type="ECO:0000313" key="2">
    <source>
        <dbReference type="EMBL" id="MPN63970.1"/>
    </source>
</evidence>
<dbReference type="PANTHER" id="PTHR47618">
    <property type="entry name" value="BIFUNCTIONAL OLIGORIBONUCLEASE AND PAP PHOSPHATASE NRNA"/>
    <property type="match status" value="1"/>
</dbReference>
<dbReference type="InterPro" id="IPR003156">
    <property type="entry name" value="DHHA1_dom"/>
</dbReference>
<organism evidence="2">
    <name type="scientific">bioreactor metagenome</name>
    <dbReference type="NCBI Taxonomy" id="1076179"/>
    <lineage>
        <taxon>unclassified sequences</taxon>
        <taxon>metagenomes</taxon>
        <taxon>ecological metagenomes</taxon>
    </lineage>
</organism>
<accession>A0A645JLJ5</accession>
<name>A0A645JLJ5_9ZZZZ</name>
<proteinExistence type="predicted"/>
<dbReference type="Gene3D" id="3.10.310.30">
    <property type="match status" value="1"/>
</dbReference>
<dbReference type="InterPro" id="IPR038763">
    <property type="entry name" value="DHH_sf"/>
</dbReference>
<protein>
    <submittedName>
        <fullName evidence="2">Cyclic-di-AMP phosphodiesterase GdpP</fullName>
        <ecNumber evidence="2">3.1.4.-</ecNumber>
    </submittedName>
</protein>
<evidence type="ECO:0000259" key="1">
    <source>
        <dbReference type="Pfam" id="PF02272"/>
    </source>
</evidence>
<dbReference type="SUPFAM" id="SSF64182">
    <property type="entry name" value="DHH phosphoesterases"/>
    <property type="match status" value="1"/>
</dbReference>
<feature type="domain" description="DHHA1" evidence="1">
    <location>
        <begin position="2"/>
        <end position="49"/>
    </location>
</feature>
<dbReference type="Pfam" id="PF02272">
    <property type="entry name" value="DHHA1"/>
    <property type="match status" value="1"/>
</dbReference>
<reference evidence="2" key="1">
    <citation type="submission" date="2019-08" db="EMBL/GenBank/DDBJ databases">
        <authorList>
            <person name="Kucharzyk K."/>
            <person name="Murdoch R.W."/>
            <person name="Higgins S."/>
            <person name="Loffler F."/>
        </authorList>
    </citation>
    <scope>NUCLEOTIDE SEQUENCE</scope>
</reference>
<gene>
    <name evidence="2" type="primary">gdpP_24</name>
    <name evidence="2" type="ORF">SDC9_211739</name>
</gene>
<dbReference type="GO" id="GO:0016787">
    <property type="term" value="F:hydrolase activity"/>
    <property type="evidence" value="ECO:0007669"/>
    <property type="project" value="UniProtKB-KW"/>
</dbReference>
<keyword evidence="2" id="KW-0378">Hydrolase</keyword>
<dbReference type="AlphaFoldDB" id="A0A645JLJ5"/>
<dbReference type="InterPro" id="IPR051319">
    <property type="entry name" value="Oligoribo/pAp-PDE_c-di-AMP_PDE"/>
</dbReference>
<dbReference type="PANTHER" id="PTHR47618:SF2">
    <property type="entry name" value="CYCLIC-DI-AMP PHOSPHODIESTERASE GDPP"/>
    <property type="match status" value="1"/>
</dbReference>
<dbReference type="EC" id="3.1.4.-" evidence="2"/>